<evidence type="ECO:0008006" key="2">
    <source>
        <dbReference type="Google" id="ProtNLM"/>
    </source>
</evidence>
<dbReference type="SUPFAM" id="SSF102114">
    <property type="entry name" value="Radical SAM enzymes"/>
    <property type="match status" value="1"/>
</dbReference>
<organism evidence="1">
    <name type="scientific">marine sediment metagenome</name>
    <dbReference type="NCBI Taxonomy" id="412755"/>
    <lineage>
        <taxon>unclassified sequences</taxon>
        <taxon>metagenomes</taxon>
        <taxon>ecological metagenomes</taxon>
    </lineage>
</organism>
<gene>
    <name evidence="1" type="ORF">S01H4_13798</name>
</gene>
<comment type="caution">
    <text evidence="1">The sequence shown here is derived from an EMBL/GenBank/DDBJ whole genome shotgun (WGS) entry which is preliminary data.</text>
</comment>
<feature type="non-terminal residue" evidence="1">
    <location>
        <position position="1"/>
    </location>
</feature>
<dbReference type="InterPro" id="IPR058240">
    <property type="entry name" value="rSAM_sf"/>
</dbReference>
<dbReference type="AlphaFoldDB" id="X0YME4"/>
<dbReference type="Gene3D" id="3.30.750.200">
    <property type="match status" value="1"/>
</dbReference>
<evidence type="ECO:0000313" key="1">
    <source>
        <dbReference type="EMBL" id="GAG57270.1"/>
    </source>
</evidence>
<dbReference type="EMBL" id="BART01006068">
    <property type="protein sequence ID" value="GAG57270.1"/>
    <property type="molecule type" value="Genomic_DNA"/>
</dbReference>
<name>X0YME4_9ZZZZ</name>
<protein>
    <recommendedName>
        <fullName evidence="2">Radical SAM core domain-containing protein</fullName>
    </recommendedName>
</protein>
<proteinExistence type="predicted"/>
<accession>X0YME4</accession>
<reference evidence="1" key="1">
    <citation type="journal article" date="2014" name="Front. Microbiol.">
        <title>High frequency of phylogenetically diverse reductive dehalogenase-homologous genes in deep subseafloor sedimentary metagenomes.</title>
        <authorList>
            <person name="Kawai M."/>
            <person name="Futagami T."/>
            <person name="Toyoda A."/>
            <person name="Takaki Y."/>
            <person name="Nishi S."/>
            <person name="Hori S."/>
            <person name="Arai W."/>
            <person name="Tsubouchi T."/>
            <person name="Morono Y."/>
            <person name="Uchiyama I."/>
            <person name="Ito T."/>
            <person name="Fujiyama A."/>
            <person name="Inagaki F."/>
            <person name="Takami H."/>
        </authorList>
    </citation>
    <scope>NUCLEOTIDE SEQUENCE</scope>
    <source>
        <strain evidence="1">Expedition CK06-06</strain>
    </source>
</reference>
<sequence length="108" mass="12376">QINLMVGFPGETEEDLEETINFIKRNRENIDRTNSVNTCNALFSSDLMNHKENYGIILSDKPKLLEVSWYTADGNCDKMRKDRVHKVVLALHELEIPIGQTNLFVVPS</sequence>